<comment type="similarity">
    <text evidence="1">Belongs to the CbxX/CfxQ family.</text>
</comment>
<protein>
    <recommendedName>
        <fullName evidence="5">AAA+ ATPase domain-containing protein</fullName>
    </recommendedName>
</protein>
<dbReference type="RefSeq" id="WP_344804871.1">
    <property type="nucleotide sequence ID" value="NZ_BAABAB010000016.1"/>
</dbReference>
<dbReference type="InterPro" id="IPR003959">
    <property type="entry name" value="ATPase_AAA_core"/>
</dbReference>
<proteinExistence type="inferred from homology"/>
<dbReference type="PANTHER" id="PTHR43392:SF2">
    <property type="entry name" value="AAA-TYPE ATPASE FAMILY PROTEIN _ ANKYRIN REPEAT FAMILY PROTEIN"/>
    <property type="match status" value="1"/>
</dbReference>
<dbReference type="PANTHER" id="PTHR43392">
    <property type="entry name" value="AAA-TYPE ATPASE FAMILY PROTEIN / ANKYRIN REPEAT FAMILY PROTEIN"/>
    <property type="match status" value="1"/>
</dbReference>
<keyword evidence="2" id="KW-0547">Nucleotide-binding</keyword>
<dbReference type="PRINTS" id="PR00819">
    <property type="entry name" value="CBXCFQXSUPER"/>
</dbReference>
<comment type="caution">
    <text evidence="6">The sequence shown here is derived from an EMBL/GenBank/DDBJ whole genome shotgun (WGS) entry which is preliminary data.</text>
</comment>
<reference evidence="7" key="1">
    <citation type="journal article" date="2019" name="Int. J. Syst. Evol. Microbiol.">
        <title>The Global Catalogue of Microorganisms (GCM) 10K type strain sequencing project: providing services to taxonomists for standard genome sequencing and annotation.</title>
        <authorList>
            <consortium name="The Broad Institute Genomics Platform"/>
            <consortium name="The Broad Institute Genome Sequencing Center for Infectious Disease"/>
            <person name="Wu L."/>
            <person name="Ma J."/>
        </authorList>
    </citation>
    <scope>NUCLEOTIDE SEQUENCE [LARGE SCALE GENOMIC DNA]</scope>
    <source>
        <strain evidence="7">JCM 16929</strain>
    </source>
</reference>
<dbReference type="Pfam" id="PF00004">
    <property type="entry name" value="AAA"/>
    <property type="match status" value="1"/>
</dbReference>
<feature type="compositionally biased region" description="Acidic residues" evidence="4">
    <location>
        <begin position="386"/>
        <end position="399"/>
    </location>
</feature>
<dbReference type="Gene3D" id="1.10.8.60">
    <property type="match status" value="1"/>
</dbReference>
<dbReference type="InterPro" id="IPR041627">
    <property type="entry name" value="AAA_lid_6"/>
</dbReference>
<dbReference type="CDD" id="cd00009">
    <property type="entry name" value="AAA"/>
    <property type="match status" value="1"/>
</dbReference>
<organism evidence="6 7">
    <name type="scientific">Microlunatus ginsengisoli</name>
    <dbReference type="NCBI Taxonomy" id="363863"/>
    <lineage>
        <taxon>Bacteria</taxon>
        <taxon>Bacillati</taxon>
        <taxon>Actinomycetota</taxon>
        <taxon>Actinomycetes</taxon>
        <taxon>Propionibacteriales</taxon>
        <taxon>Propionibacteriaceae</taxon>
        <taxon>Microlunatus</taxon>
    </lineage>
</organism>
<evidence type="ECO:0000256" key="2">
    <source>
        <dbReference type="ARBA" id="ARBA00022741"/>
    </source>
</evidence>
<sequence>MTDDRTPPDDLRAWGTRTMAALNDAMDKLVRQRQASDQIAAPDPRQQDWFDLSHIDPRTPGAFPGIGSSGTGQRSETGEAQAGSPSTGSGHEGETRAEPVEAQVQGPSTSSGHEAAGSGHEAEQPEKSLEELLAELDALIGLADVKAEIHRQVAVLRVEGLRAKAGLRSTTITRHLVFVGNPGTGKTTVARLVGGIYRALSLLSKGQLVEVDRSELVAGYLGQTAMKTAEVVASAAGGVLFIDEAYSLAGDQYGTEATDTLVKEMEDRRDDLVLIVAGYPDPMALFIAQNPGLASRFRTTIEFADYTDDELVSIFLTLAAKADYDVPEDSRRRFEAILLTTPRGPLFGNGRFARNQLEAAIGRHAWRLREVAEPTLEQLRELRPEDLDDEPREEPAEAQDESRSTGSEQAPQESPSTTPGHAVEERQA</sequence>
<feature type="domain" description="AAA+ ATPase" evidence="5">
    <location>
        <begin position="172"/>
        <end position="307"/>
    </location>
</feature>
<keyword evidence="7" id="KW-1185">Reference proteome</keyword>
<dbReference type="InterPro" id="IPR000641">
    <property type="entry name" value="CbxX/CfxQ"/>
</dbReference>
<evidence type="ECO:0000256" key="3">
    <source>
        <dbReference type="ARBA" id="ARBA00022840"/>
    </source>
</evidence>
<dbReference type="EMBL" id="BAABAB010000016">
    <property type="protein sequence ID" value="GAA3621441.1"/>
    <property type="molecule type" value="Genomic_DNA"/>
</dbReference>
<evidence type="ECO:0000256" key="1">
    <source>
        <dbReference type="ARBA" id="ARBA00010378"/>
    </source>
</evidence>
<feature type="region of interest" description="Disordered" evidence="4">
    <location>
        <begin position="25"/>
        <end position="126"/>
    </location>
</feature>
<dbReference type="Gene3D" id="3.40.50.300">
    <property type="entry name" value="P-loop containing nucleotide triphosphate hydrolases"/>
    <property type="match status" value="1"/>
</dbReference>
<name>A0ABP6ZXX1_9ACTN</name>
<dbReference type="Pfam" id="PF17866">
    <property type="entry name" value="AAA_lid_6"/>
    <property type="match status" value="1"/>
</dbReference>
<dbReference type="SMART" id="SM00382">
    <property type="entry name" value="AAA"/>
    <property type="match status" value="1"/>
</dbReference>
<dbReference type="Proteomes" id="UP001501490">
    <property type="component" value="Unassembled WGS sequence"/>
</dbReference>
<evidence type="ECO:0000313" key="7">
    <source>
        <dbReference type="Proteomes" id="UP001501490"/>
    </source>
</evidence>
<dbReference type="InterPro" id="IPR003593">
    <property type="entry name" value="AAA+_ATPase"/>
</dbReference>
<evidence type="ECO:0000259" key="5">
    <source>
        <dbReference type="SMART" id="SM00382"/>
    </source>
</evidence>
<feature type="compositionally biased region" description="Polar residues" evidence="4">
    <location>
        <begin position="404"/>
        <end position="419"/>
    </location>
</feature>
<dbReference type="SUPFAM" id="SSF52540">
    <property type="entry name" value="P-loop containing nucleoside triphosphate hydrolases"/>
    <property type="match status" value="1"/>
</dbReference>
<evidence type="ECO:0000313" key="6">
    <source>
        <dbReference type="EMBL" id="GAA3621441.1"/>
    </source>
</evidence>
<dbReference type="InterPro" id="IPR027417">
    <property type="entry name" value="P-loop_NTPase"/>
</dbReference>
<keyword evidence="3" id="KW-0067">ATP-binding</keyword>
<gene>
    <name evidence="6" type="ORF">GCM10022236_24690</name>
</gene>
<accession>A0ABP6ZXX1</accession>
<evidence type="ECO:0000256" key="4">
    <source>
        <dbReference type="SAM" id="MobiDB-lite"/>
    </source>
</evidence>
<dbReference type="InterPro" id="IPR050773">
    <property type="entry name" value="CbxX/CfxQ_RuBisCO_ESX"/>
</dbReference>
<feature type="compositionally biased region" description="Basic and acidic residues" evidence="4">
    <location>
        <begin position="45"/>
        <end position="57"/>
    </location>
</feature>
<feature type="region of interest" description="Disordered" evidence="4">
    <location>
        <begin position="380"/>
        <end position="428"/>
    </location>
</feature>